<comment type="subcellular location">
    <subcellularLocation>
        <location evidence="7">Cell membrane</location>
        <topology evidence="7">Single-pass membrane protein</topology>
    </subcellularLocation>
</comment>
<comment type="catalytic activity">
    <reaction evidence="7">
        <text>a peptidoglycan chain = a peptidoglycan chain with N-acetyl-1,6-anhydromuramyl-[peptide] at the reducing end + a peptidoglycan chain with N-acetylglucosamine at the non-reducing end.</text>
        <dbReference type="EC" id="4.2.2.29"/>
    </reaction>
</comment>
<dbReference type="Proteomes" id="UP001500063">
    <property type="component" value="Unassembled WGS sequence"/>
</dbReference>
<feature type="site" description="Important for catalytic activity" evidence="7">
    <location>
        <position position="414"/>
    </location>
</feature>
<dbReference type="Pfam" id="PF02618">
    <property type="entry name" value="YceG"/>
    <property type="match status" value="1"/>
</dbReference>
<keyword evidence="1 7" id="KW-1003">Cell membrane</keyword>
<feature type="compositionally biased region" description="Low complexity" evidence="8">
    <location>
        <begin position="98"/>
        <end position="125"/>
    </location>
</feature>
<keyword evidence="4 7" id="KW-0472">Membrane</keyword>
<dbReference type="EC" id="4.2.2.29" evidence="7"/>
<dbReference type="Gene3D" id="3.30.1490.480">
    <property type="entry name" value="Endolytic murein transglycosylase"/>
    <property type="match status" value="1"/>
</dbReference>
<accession>A0ABN0Y330</accession>
<evidence type="ECO:0000256" key="7">
    <source>
        <dbReference type="HAMAP-Rule" id="MF_02065"/>
    </source>
</evidence>
<feature type="region of interest" description="Disordered" evidence="8">
    <location>
        <begin position="1"/>
        <end position="184"/>
    </location>
</feature>
<feature type="transmembrane region" description="Helical" evidence="7">
    <location>
        <begin position="187"/>
        <end position="209"/>
    </location>
</feature>
<dbReference type="RefSeq" id="WP_344124483.1">
    <property type="nucleotide sequence ID" value="NZ_BAAABW010000043.1"/>
</dbReference>
<evidence type="ECO:0000256" key="8">
    <source>
        <dbReference type="SAM" id="MobiDB-lite"/>
    </source>
</evidence>
<evidence type="ECO:0000313" key="9">
    <source>
        <dbReference type="EMBL" id="GAA0381593.1"/>
    </source>
</evidence>
<keyword evidence="10" id="KW-1185">Reference proteome</keyword>
<keyword evidence="3 7" id="KW-1133">Transmembrane helix</keyword>
<sequence>MTEYGRGPGSQPWHPEDPLYGDQGYDGQQQHPQHQHPQQPSQPQYGQQQYGWDPSQGAGGPYGTGAGDHYGQQPVDPYTGAPPDYYGTQDAYPPPQPQHQRGPQGQHATQQQVPQQAQQHDTQQQPAPTFEQHAQWRSEPDEEKLSLFDDLPGPVRTEAEEDEPAEERPRGRDRRGKKTKKNKRRSGTACLLVAVVLVGVVGGGGYLAYDYWQTHFGAAPDYDGEGTGQVQVEIPKGAGIGQMGEILQKAGVVKSAGAFTEAAGKDPKGKAIQPGTYTLHQEMSGAAAVSMMTNTSNFLTIGEGRRAVSVYAAIDTKLGLAQGTTKDVAKNQAKNLGLPDWANSDPKIKDPLEGFLYPSQYNASKGTKPEEILKQMVARAKENYAKVDLEGKARELGLKSPLQLITVASLVNAEGMTHDDFRKMSRVIYNRLKPTNTQTNGKLEFDSTYNYIKNQSKLDLDPKQLRSYDDPYNTYHSKGLPPGPIGNPGEEALKAAMDPEPGDWYYFVSVDGKTTKFASTLAEHDKLVQEFNENQRKKQG</sequence>
<dbReference type="NCBIfam" id="TIGR00247">
    <property type="entry name" value="endolytic transglycosylase MltG"/>
    <property type="match status" value="1"/>
</dbReference>
<organism evidence="9 10">
    <name type="scientific">Streptomyces blastmyceticus</name>
    <dbReference type="NCBI Taxonomy" id="68180"/>
    <lineage>
        <taxon>Bacteria</taxon>
        <taxon>Bacillati</taxon>
        <taxon>Actinomycetota</taxon>
        <taxon>Actinomycetes</taxon>
        <taxon>Kitasatosporales</taxon>
        <taxon>Streptomycetaceae</taxon>
        <taxon>Streptomyces</taxon>
    </lineage>
</organism>
<reference evidence="9 10" key="1">
    <citation type="journal article" date="2019" name="Int. J. Syst. Evol. Microbiol.">
        <title>The Global Catalogue of Microorganisms (GCM) 10K type strain sequencing project: providing services to taxonomists for standard genome sequencing and annotation.</title>
        <authorList>
            <consortium name="The Broad Institute Genomics Platform"/>
            <consortium name="The Broad Institute Genome Sequencing Center for Infectious Disease"/>
            <person name="Wu L."/>
            <person name="Ma J."/>
        </authorList>
    </citation>
    <scope>NUCLEOTIDE SEQUENCE [LARGE SCALE GENOMIC DNA]</scope>
    <source>
        <strain evidence="9 10">JCM 4565</strain>
    </source>
</reference>
<feature type="compositionally biased region" description="Basic residues" evidence="8">
    <location>
        <begin position="171"/>
        <end position="184"/>
    </location>
</feature>
<keyword evidence="2 7" id="KW-0812">Transmembrane</keyword>
<proteinExistence type="inferred from homology"/>
<evidence type="ECO:0000256" key="6">
    <source>
        <dbReference type="ARBA" id="ARBA00023316"/>
    </source>
</evidence>
<dbReference type="InterPro" id="IPR003770">
    <property type="entry name" value="MLTG-like"/>
</dbReference>
<evidence type="ECO:0000313" key="10">
    <source>
        <dbReference type="Proteomes" id="UP001500063"/>
    </source>
</evidence>
<dbReference type="PANTHER" id="PTHR30518:SF2">
    <property type="entry name" value="ENDOLYTIC MUREIN TRANSGLYCOSYLASE"/>
    <property type="match status" value="1"/>
</dbReference>
<evidence type="ECO:0000256" key="5">
    <source>
        <dbReference type="ARBA" id="ARBA00023239"/>
    </source>
</evidence>
<evidence type="ECO:0000256" key="4">
    <source>
        <dbReference type="ARBA" id="ARBA00023136"/>
    </source>
</evidence>
<name>A0ABN0Y330_9ACTN</name>
<dbReference type="EMBL" id="BAAABW010000043">
    <property type="protein sequence ID" value="GAA0381593.1"/>
    <property type="molecule type" value="Genomic_DNA"/>
</dbReference>
<protein>
    <recommendedName>
        <fullName evidence="7">Endolytic murein transglycosylase</fullName>
        <ecNumber evidence="7">4.2.2.29</ecNumber>
    </recommendedName>
    <alternativeName>
        <fullName evidence="7">Peptidoglycan lytic transglycosylase</fullName>
    </alternativeName>
    <alternativeName>
        <fullName evidence="7">Peptidoglycan polymerization terminase</fullName>
    </alternativeName>
</protein>
<dbReference type="PANTHER" id="PTHR30518">
    <property type="entry name" value="ENDOLYTIC MUREIN TRANSGLYCOSYLASE"/>
    <property type="match status" value="1"/>
</dbReference>
<gene>
    <name evidence="7 9" type="primary">mltG</name>
    <name evidence="9" type="ORF">GCM10010319_70030</name>
</gene>
<evidence type="ECO:0000256" key="3">
    <source>
        <dbReference type="ARBA" id="ARBA00022989"/>
    </source>
</evidence>
<comment type="caution">
    <text evidence="9">The sequence shown here is derived from an EMBL/GenBank/DDBJ whole genome shotgun (WGS) entry which is preliminary data.</text>
</comment>
<keyword evidence="6 7" id="KW-0961">Cell wall biogenesis/degradation</keyword>
<evidence type="ECO:0000256" key="2">
    <source>
        <dbReference type="ARBA" id="ARBA00022692"/>
    </source>
</evidence>
<comment type="similarity">
    <text evidence="7">Belongs to the transglycosylase MltG family.</text>
</comment>
<comment type="function">
    <text evidence="7">Functions as a peptidoglycan terminase that cleaves nascent peptidoglycan strands endolytically to terminate their elongation.</text>
</comment>
<feature type="compositionally biased region" description="Low complexity" evidence="8">
    <location>
        <begin position="21"/>
        <end position="54"/>
    </location>
</feature>
<dbReference type="HAMAP" id="MF_02065">
    <property type="entry name" value="MltG"/>
    <property type="match status" value="1"/>
</dbReference>
<evidence type="ECO:0000256" key="1">
    <source>
        <dbReference type="ARBA" id="ARBA00022475"/>
    </source>
</evidence>
<keyword evidence="5 7" id="KW-0456">Lyase</keyword>
<feature type="compositionally biased region" description="Basic and acidic residues" evidence="8">
    <location>
        <begin position="134"/>
        <end position="147"/>
    </location>
</feature>
<feature type="compositionally biased region" description="Gly residues" evidence="8">
    <location>
        <begin position="57"/>
        <end position="68"/>
    </location>
</feature>